<evidence type="ECO:0000313" key="2">
    <source>
        <dbReference type="Proteomes" id="UP000217790"/>
    </source>
</evidence>
<accession>A0A2H3ENV4</accession>
<gene>
    <name evidence="1" type="ORF">ARMGADRAFT_1023005</name>
</gene>
<protein>
    <submittedName>
        <fullName evidence="1">Uncharacterized protein</fullName>
    </submittedName>
</protein>
<dbReference type="EMBL" id="KZ293645">
    <property type="protein sequence ID" value="PBL01534.1"/>
    <property type="molecule type" value="Genomic_DNA"/>
</dbReference>
<keyword evidence="2" id="KW-1185">Reference proteome</keyword>
<dbReference type="InParanoid" id="A0A2H3ENV4"/>
<name>A0A2H3ENV4_ARMGA</name>
<sequence>MIRTAYKKIPTVVLGSTTTGLDICVGGLGDVGDPDVGREEGRQRRASKRLKTRSLGCIRWASQSFIDSEKGERVALIVGRRHPDLHTALPLVLPCLVQHSPVRTETTIGPPGIKDRGGCPMAVSSVDAQVDVPVAAVGGRRGPDHYPTPLLRPCLPIAHPNSPGLYPTALLYPTRHPSISLKSPPPLQSSPLPSSSSSYRSRFSILLRIRGQWHVRMHCAWAIGPDGDGGGCGSVLGVFILIVEDGADVGRCLGVRDEAASREGLATVAGSLMDALRSS</sequence>
<evidence type="ECO:0000313" key="1">
    <source>
        <dbReference type="EMBL" id="PBL01534.1"/>
    </source>
</evidence>
<reference evidence="2" key="1">
    <citation type="journal article" date="2017" name="Nat. Ecol. Evol.">
        <title>Genome expansion and lineage-specific genetic innovations in the forest pathogenic fungi Armillaria.</title>
        <authorList>
            <person name="Sipos G."/>
            <person name="Prasanna A.N."/>
            <person name="Walter M.C."/>
            <person name="O'Connor E."/>
            <person name="Balint B."/>
            <person name="Krizsan K."/>
            <person name="Kiss B."/>
            <person name="Hess J."/>
            <person name="Varga T."/>
            <person name="Slot J."/>
            <person name="Riley R."/>
            <person name="Boka B."/>
            <person name="Rigling D."/>
            <person name="Barry K."/>
            <person name="Lee J."/>
            <person name="Mihaltcheva S."/>
            <person name="LaButti K."/>
            <person name="Lipzen A."/>
            <person name="Waldron R."/>
            <person name="Moloney N.M."/>
            <person name="Sperisen C."/>
            <person name="Kredics L."/>
            <person name="Vagvoelgyi C."/>
            <person name="Patrignani A."/>
            <person name="Fitzpatrick D."/>
            <person name="Nagy I."/>
            <person name="Doyle S."/>
            <person name="Anderson J.B."/>
            <person name="Grigoriev I.V."/>
            <person name="Gueldener U."/>
            <person name="Muensterkoetter M."/>
            <person name="Nagy L.G."/>
        </authorList>
    </citation>
    <scope>NUCLEOTIDE SEQUENCE [LARGE SCALE GENOMIC DNA]</scope>
    <source>
        <strain evidence="2">Ar21-2</strain>
    </source>
</reference>
<dbReference type="AlphaFoldDB" id="A0A2H3ENV4"/>
<dbReference type="Proteomes" id="UP000217790">
    <property type="component" value="Unassembled WGS sequence"/>
</dbReference>
<organism evidence="1 2">
    <name type="scientific">Armillaria gallica</name>
    <name type="common">Bulbous honey fungus</name>
    <name type="synonym">Armillaria bulbosa</name>
    <dbReference type="NCBI Taxonomy" id="47427"/>
    <lineage>
        <taxon>Eukaryota</taxon>
        <taxon>Fungi</taxon>
        <taxon>Dikarya</taxon>
        <taxon>Basidiomycota</taxon>
        <taxon>Agaricomycotina</taxon>
        <taxon>Agaricomycetes</taxon>
        <taxon>Agaricomycetidae</taxon>
        <taxon>Agaricales</taxon>
        <taxon>Marasmiineae</taxon>
        <taxon>Physalacriaceae</taxon>
        <taxon>Armillaria</taxon>
    </lineage>
</organism>
<proteinExistence type="predicted"/>